<proteinExistence type="predicted"/>
<organism evidence="1 2">
    <name type="scientific">Smallanthus sonchifolius</name>
    <dbReference type="NCBI Taxonomy" id="185202"/>
    <lineage>
        <taxon>Eukaryota</taxon>
        <taxon>Viridiplantae</taxon>
        <taxon>Streptophyta</taxon>
        <taxon>Embryophyta</taxon>
        <taxon>Tracheophyta</taxon>
        <taxon>Spermatophyta</taxon>
        <taxon>Magnoliopsida</taxon>
        <taxon>eudicotyledons</taxon>
        <taxon>Gunneridae</taxon>
        <taxon>Pentapetalae</taxon>
        <taxon>asterids</taxon>
        <taxon>campanulids</taxon>
        <taxon>Asterales</taxon>
        <taxon>Asteraceae</taxon>
        <taxon>Asteroideae</taxon>
        <taxon>Heliantheae alliance</taxon>
        <taxon>Millerieae</taxon>
        <taxon>Smallanthus</taxon>
    </lineage>
</organism>
<reference evidence="2" key="1">
    <citation type="journal article" date="2022" name="Mol. Ecol. Resour.">
        <title>The genomes of chicory, endive, great burdock and yacon provide insights into Asteraceae palaeo-polyploidization history and plant inulin production.</title>
        <authorList>
            <person name="Fan W."/>
            <person name="Wang S."/>
            <person name="Wang H."/>
            <person name="Wang A."/>
            <person name="Jiang F."/>
            <person name="Liu H."/>
            <person name="Zhao H."/>
            <person name="Xu D."/>
            <person name="Zhang Y."/>
        </authorList>
    </citation>
    <scope>NUCLEOTIDE SEQUENCE [LARGE SCALE GENOMIC DNA]</scope>
    <source>
        <strain evidence="2">cv. Yunnan</strain>
    </source>
</reference>
<evidence type="ECO:0000313" key="2">
    <source>
        <dbReference type="Proteomes" id="UP001056120"/>
    </source>
</evidence>
<keyword evidence="2" id="KW-1185">Reference proteome</keyword>
<name>A0ACB9A243_9ASTR</name>
<accession>A0ACB9A243</accession>
<reference evidence="1 2" key="2">
    <citation type="journal article" date="2022" name="Mol. Ecol. Resour.">
        <title>The genomes of chicory, endive, great burdock and yacon provide insights into Asteraceae paleo-polyploidization history and plant inulin production.</title>
        <authorList>
            <person name="Fan W."/>
            <person name="Wang S."/>
            <person name="Wang H."/>
            <person name="Wang A."/>
            <person name="Jiang F."/>
            <person name="Liu H."/>
            <person name="Zhao H."/>
            <person name="Xu D."/>
            <person name="Zhang Y."/>
        </authorList>
    </citation>
    <scope>NUCLEOTIDE SEQUENCE [LARGE SCALE GENOMIC DNA]</scope>
    <source>
        <strain evidence="2">cv. Yunnan</strain>
        <tissue evidence="1">Leaves</tissue>
    </source>
</reference>
<gene>
    <name evidence="1" type="ORF">L1987_74268</name>
</gene>
<dbReference type="Proteomes" id="UP001056120">
    <property type="component" value="Linkage Group LG25"/>
</dbReference>
<comment type="caution">
    <text evidence="1">The sequence shown here is derived from an EMBL/GenBank/DDBJ whole genome shotgun (WGS) entry which is preliminary data.</text>
</comment>
<dbReference type="EMBL" id="CM042042">
    <property type="protein sequence ID" value="KAI3704061.1"/>
    <property type="molecule type" value="Genomic_DNA"/>
</dbReference>
<sequence>MPRKKEPPPSALSSRWSTRGATRSIPVVEGSDLKPLTMPPVGLGVIQENYATVSMPPTSLPMDEGRIEACKVNKESSTIPSSATDASSESLTGGTGWFPPNSLEMQKNMMEKSNDLSSGSKATPDSVGTSPAGKSWSAGILGSAGKSGSDSTGTSVVKSGLRYALNGLDSNGSDGIVGVDAAGKPGFTPAPMAVFSPSFKAMIVGLCSPVTTGSPYAATRVLGSPLGEPNLNHGPLFDVTDVGSDGMAQNPPKLDDFSVRWGFGWATCGCAGLRNAGYGGWAAWGPREPSHATFACVECGVFGHTDDVHKHVPPPPAADTLVMDPPKVAPPVATKKGKEIMDDGFIKVVKKKKKFNGPKPRVQIPSLNVSKPDPSKPPGRSRPNVDNGLSTKAQNINVHVSNPFSALDDTTQTEDSFPELNATLKKFAKRYVETNTIPNPDVFRTCYTDLKDYYYSLTKEDVEEVESETDGMAILTGHVL</sequence>
<protein>
    <submittedName>
        <fullName evidence="1">Uncharacterized protein</fullName>
    </submittedName>
</protein>
<evidence type="ECO:0000313" key="1">
    <source>
        <dbReference type="EMBL" id="KAI3704061.1"/>
    </source>
</evidence>